<name>A0A3P1SNE4_9GAMM</name>
<dbReference type="EMBL" id="RQXV01000008">
    <property type="protein sequence ID" value="RRC98175.1"/>
    <property type="molecule type" value="Genomic_DNA"/>
</dbReference>
<feature type="transmembrane region" description="Helical" evidence="2">
    <location>
        <begin position="388"/>
        <end position="407"/>
    </location>
</feature>
<keyword evidence="2" id="KW-0472">Membrane</keyword>
<dbReference type="GO" id="GO:0031293">
    <property type="term" value="P:membrane protein intracellular domain proteolysis"/>
    <property type="evidence" value="ECO:0007669"/>
    <property type="project" value="TreeGrafter"/>
</dbReference>
<dbReference type="AlphaFoldDB" id="A0A3P1SNE4"/>
<dbReference type="GO" id="GO:0016020">
    <property type="term" value="C:membrane"/>
    <property type="evidence" value="ECO:0007669"/>
    <property type="project" value="InterPro"/>
</dbReference>
<feature type="transmembrane region" description="Helical" evidence="2">
    <location>
        <begin position="283"/>
        <end position="302"/>
    </location>
</feature>
<keyword evidence="2" id="KW-0812">Transmembrane</keyword>
<feature type="transmembrane region" description="Helical" evidence="2">
    <location>
        <begin position="358"/>
        <end position="382"/>
    </location>
</feature>
<gene>
    <name evidence="3" type="ORF">EHS89_13830</name>
</gene>
<accession>A0A3P1SNE4</accession>
<keyword evidence="2" id="KW-1133">Transmembrane helix</keyword>
<protein>
    <recommendedName>
        <fullName evidence="5">Peptidase M50</fullName>
    </recommendedName>
</protein>
<dbReference type="GO" id="GO:0005737">
    <property type="term" value="C:cytoplasm"/>
    <property type="evidence" value="ECO:0007669"/>
    <property type="project" value="TreeGrafter"/>
</dbReference>
<keyword evidence="4" id="KW-1185">Reference proteome</keyword>
<sequence length="711" mass="79890">MSMSSELPSWNMIADLQPKLHTHIQIYPQSYRHQRWYILRDSCSGQHLRISARAYGFVGRLDGSVSVEQAWVGANAVEHNSLEQDEVFYLLIQLIAQTIVKVELPESSQEYFNRLRYRQNLSRFKGLLNPLAIRIPLLDPGQLLESLHRWLSPLMSRLGIFLWGIVIVAATLMVVSFGEDLTLAIQGDIFAFQNLFLMLPVFVVMKLVHEFSHALVVKHWGGEVHEMGISLLVLMPVPYVDTSAAWGFRNRYKRMLVGAAGIMAEMFFAAIALFIWLLVEPGIIQNLALNAFLIGTVSTFLFNANPLLRFDGYYILQDLIEIPNLSSRSGRYNLYLLQRYLFGLKQAQSPVTAAGEEFWFLLYGCTAFVYRLLILVIIVLFLIDEYMIVGLILAVWAVLTQVLLPLLRGTQYLLIGQALKGGRCRALSSLFLLGGGLAALVLFYPITYTSSAEGVVWVSDQARLYAASKGVVSTMLTTPGSQVEAGQPLIRLEAFGLDNRINKLKARRYELETRRAAEQFEQHLKSQLTAEEIEVVEAELTDLREQQASLLIRSQVAGTFVLADSGRIRGRYLQQGELIGYVLSRENLIVRAVIPQSEIGLIRIFDSEAQVRLAERLDQTATAEVIRKLPGGGTQLPSRALGRSGGGEIAVVADGEGLVAMDEIFQIDLRLPEDFNVTGIGERAYVRFNHGDEPLAWQWMQKLRQLILSRL</sequence>
<evidence type="ECO:0008006" key="5">
    <source>
        <dbReference type="Google" id="ProtNLM"/>
    </source>
</evidence>
<reference evidence="3 4" key="1">
    <citation type="submission" date="2018-11" db="EMBL/GenBank/DDBJ databases">
        <title>The draft genome sequence of Amphritea balenae JAMM 1525T.</title>
        <authorList>
            <person name="Fang Z."/>
            <person name="Zhang Y."/>
            <person name="Han X."/>
        </authorList>
    </citation>
    <scope>NUCLEOTIDE SEQUENCE [LARGE SCALE GENOMIC DNA]</scope>
    <source>
        <strain evidence="3 4">JAMM 1525</strain>
    </source>
</reference>
<evidence type="ECO:0000256" key="1">
    <source>
        <dbReference type="SAM" id="Coils"/>
    </source>
</evidence>
<feature type="transmembrane region" description="Helical" evidence="2">
    <location>
        <begin position="427"/>
        <end position="446"/>
    </location>
</feature>
<dbReference type="GO" id="GO:0004222">
    <property type="term" value="F:metalloendopeptidase activity"/>
    <property type="evidence" value="ECO:0007669"/>
    <property type="project" value="InterPro"/>
</dbReference>
<dbReference type="InterPro" id="IPR001193">
    <property type="entry name" value="MBTPS2"/>
</dbReference>
<comment type="caution">
    <text evidence="3">The sequence shown here is derived from an EMBL/GenBank/DDBJ whole genome shotgun (WGS) entry which is preliminary data.</text>
</comment>
<evidence type="ECO:0000313" key="4">
    <source>
        <dbReference type="Proteomes" id="UP000267535"/>
    </source>
</evidence>
<feature type="transmembrane region" description="Helical" evidence="2">
    <location>
        <begin position="158"/>
        <end position="177"/>
    </location>
</feature>
<feature type="transmembrane region" description="Helical" evidence="2">
    <location>
        <begin position="256"/>
        <end position="277"/>
    </location>
</feature>
<dbReference type="PANTHER" id="PTHR13325">
    <property type="entry name" value="PROTEASE M50 MEMBRANE-BOUND TRANSCRIPTION FACTOR SITE 2 PROTEASE"/>
    <property type="match status" value="1"/>
</dbReference>
<dbReference type="RefSeq" id="WP_124926756.1">
    <property type="nucleotide sequence ID" value="NZ_BMOH01000007.1"/>
</dbReference>
<organism evidence="3 4">
    <name type="scientific">Amphritea balenae</name>
    <dbReference type="NCBI Taxonomy" id="452629"/>
    <lineage>
        <taxon>Bacteria</taxon>
        <taxon>Pseudomonadati</taxon>
        <taxon>Pseudomonadota</taxon>
        <taxon>Gammaproteobacteria</taxon>
        <taxon>Oceanospirillales</taxon>
        <taxon>Oceanospirillaceae</taxon>
        <taxon>Amphritea</taxon>
    </lineage>
</organism>
<evidence type="ECO:0000256" key="2">
    <source>
        <dbReference type="SAM" id="Phobius"/>
    </source>
</evidence>
<feature type="transmembrane region" description="Helical" evidence="2">
    <location>
        <begin position="189"/>
        <end position="208"/>
    </location>
</feature>
<dbReference type="PANTHER" id="PTHR13325:SF3">
    <property type="entry name" value="MEMBRANE-BOUND TRANSCRIPTION FACTOR SITE-2 PROTEASE"/>
    <property type="match status" value="1"/>
</dbReference>
<proteinExistence type="predicted"/>
<evidence type="ECO:0000313" key="3">
    <source>
        <dbReference type="EMBL" id="RRC98175.1"/>
    </source>
</evidence>
<feature type="coiled-coil region" evidence="1">
    <location>
        <begin position="526"/>
        <end position="553"/>
    </location>
</feature>
<dbReference type="Proteomes" id="UP000267535">
    <property type="component" value="Unassembled WGS sequence"/>
</dbReference>
<dbReference type="OrthoDB" id="9759690at2"/>
<keyword evidence="1" id="KW-0175">Coiled coil</keyword>